<dbReference type="InterPro" id="IPR030678">
    <property type="entry name" value="Peptide/Ni-bd"/>
</dbReference>
<dbReference type="SUPFAM" id="SSF53850">
    <property type="entry name" value="Periplasmic binding protein-like II"/>
    <property type="match status" value="1"/>
</dbReference>
<protein>
    <submittedName>
        <fullName evidence="6">Peptide-binding protein</fullName>
    </submittedName>
</protein>
<feature type="signal peptide" evidence="4">
    <location>
        <begin position="1"/>
        <end position="25"/>
    </location>
</feature>
<keyword evidence="7" id="KW-1185">Reference proteome</keyword>
<dbReference type="GO" id="GO:0043190">
    <property type="term" value="C:ATP-binding cassette (ABC) transporter complex"/>
    <property type="evidence" value="ECO:0007669"/>
    <property type="project" value="InterPro"/>
</dbReference>
<evidence type="ECO:0000256" key="3">
    <source>
        <dbReference type="ARBA" id="ARBA00022729"/>
    </source>
</evidence>
<dbReference type="Pfam" id="PF00496">
    <property type="entry name" value="SBP_bac_5"/>
    <property type="match status" value="1"/>
</dbReference>
<dbReference type="EMBL" id="AP025628">
    <property type="protein sequence ID" value="BDG60903.1"/>
    <property type="molecule type" value="Genomic_DNA"/>
</dbReference>
<feature type="domain" description="Solute-binding protein family 5" evidence="5">
    <location>
        <begin position="93"/>
        <end position="466"/>
    </location>
</feature>
<dbReference type="PANTHER" id="PTHR30290">
    <property type="entry name" value="PERIPLASMIC BINDING COMPONENT OF ABC TRANSPORTER"/>
    <property type="match status" value="1"/>
</dbReference>
<dbReference type="Proteomes" id="UP001163687">
    <property type="component" value="Chromosome"/>
</dbReference>
<keyword evidence="3 4" id="KW-0732">Signal</keyword>
<comment type="similarity">
    <text evidence="1">Belongs to the bacterial solute-binding protein 5 family.</text>
</comment>
<dbReference type="InterPro" id="IPR000914">
    <property type="entry name" value="SBP_5_dom"/>
</dbReference>
<feature type="chain" id="PRO_5041292867" evidence="4">
    <location>
        <begin position="26"/>
        <end position="560"/>
    </location>
</feature>
<accession>A0AA35G8Y3</accession>
<evidence type="ECO:0000313" key="7">
    <source>
        <dbReference type="Proteomes" id="UP001163687"/>
    </source>
</evidence>
<evidence type="ECO:0000256" key="2">
    <source>
        <dbReference type="ARBA" id="ARBA00022448"/>
    </source>
</evidence>
<dbReference type="KEGG" id="cmic:caldi_19930"/>
<dbReference type="AlphaFoldDB" id="A0AA35G8Y3"/>
<dbReference type="Gene3D" id="3.40.190.10">
    <property type="entry name" value="Periplasmic binding protein-like II"/>
    <property type="match status" value="1"/>
</dbReference>
<gene>
    <name evidence="6" type="ORF">caldi_19930</name>
</gene>
<proteinExistence type="inferred from homology"/>
<dbReference type="Gene3D" id="3.90.76.10">
    <property type="entry name" value="Dipeptide-binding Protein, Domain 1"/>
    <property type="match status" value="1"/>
</dbReference>
<reference evidence="6" key="1">
    <citation type="submission" date="2022-03" db="EMBL/GenBank/DDBJ databases">
        <title>Complete genome sequence of Caldinitratiruptor microaerophilus.</title>
        <authorList>
            <person name="Mukaiyama R."/>
            <person name="Nishiyama T."/>
            <person name="Ueda K."/>
        </authorList>
    </citation>
    <scope>NUCLEOTIDE SEQUENCE</scope>
    <source>
        <strain evidence="6">JCM 16183</strain>
    </source>
</reference>
<keyword evidence="2" id="KW-0813">Transport</keyword>
<dbReference type="RefSeq" id="WP_264841589.1">
    <property type="nucleotide sequence ID" value="NZ_AP025628.1"/>
</dbReference>
<evidence type="ECO:0000256" key="1">
    <source>
        <dbReference type="ARBA" id="ARBA00005695"/>
    </source>
</evidence>
<evidence type="ECO:0000313" key="6">
    <source>
        <dbReference type="EMBL" id="BDG60903.1"/>
    </source>
</evidence>
<organism evidence="6 7">
    <name type="scientific">Caldinitratiruptor microaerophilus</name>
    <dbReference type="NCBI Taxonomy" id="671077"/>
    <lineage>
        <taxon>Bacteria</taxon>
        <taxon>Bacillati</taxon>
        <taxon>Bacillota</taxon>
        <taxon>Clostridia</taxon>
        <taxon>Eubacteriales</taxon>
        <taxon>Symbiobacteriaceae</taxon>
        <taxon>Caldinitratiruptor</taxon>
    </lineage>
</organism>
<dbReference type="InterPro" id="IPR039424">
    <property type="entry name" value="SBP_5"/>
</dbReference>
<evidence type="ECO:0000256" key="4">
    <source>
        <dbReference type="SAM" id="SignalP"/>
    </source>
</evidence>
<dbReference type="Gene3D" id="3.10.105.10">
    <property type="entry name" value="Dipeptide-binding Protein, Domain 3"/>
    <property type="match status" value="1"/>
</dbReference>
<sequence>MSARRRLVGAACTLLGLVLTLPACSRRVALPATSTAPPARAAAVGKPAFGGSVTLALEADPDSLNPLYSATAEGFYLTDLLFDGLTYINEKLEVAPRLARSWESSPDGTEWTFHLREDATFHDGQPVTAEDVVYTYRVLMDRGYTGPRAESVAPVRDVTAVDPHTVRFTLKEAYAPFLRTGTQIGILPRHLLAGVPVKELEKAPWGQEPVGSGPYRFVEWQPGQYIELEANEDWFLKKDGLGPWIKTIRWQVIPDPDARVAALESGRVDAVYNVPGAQVARLKEEKKGTLRAYDWQRMGFGYIALNTSRPPLDDRRVRQALSYALDREAIVREVLHGMGVVPPGPIPPASWAYKPDAKGYAHDPQKAAELLVQAGYNRDAEGRLVKGGKPLVLKFYGSNAGPVIEGVAQQVRKDWGALGIQVDVELLDFATMMQTYVMPGNYDAAFSAFSLDADPDSLYALYHSSSGRPDAQGRVRGFNRSRYANPEVDRLLEEARRTADQEKRKALYARVQELVVEDAPHIWVYTNTRTDFTSARVKGVVNTPGYGIALFPWRWYVEEE</sequence>
<dbReference type="GO" id="GO:1904680">
    <property type="term" value="F:peptide transmembrane transporter activity"/>
    <property type="evidence" value="ECO:0007669"/>
    <property type="project" value="TreeGrafter"/>
</dbReference>
<evidence type="ECO:0000259" key="5">
    <source>
        <dbReference type="Pfam" id="PF00496"/>
    </source>
</evidence>
<dbReference type="PANTHER" id="PTHR30290:SF9">
    <property type="entry name" value="OLIGOPEPTIDE-BINDING PROTEIN APPA"/>
    <property type="match status" value="1"/>
</dbReference>
<name>A0AA35G8Y3_9FIRM</name>
<dbReference type="PIRSF" id="PIRSF002741">
    <property type="entry name" value="MppA"/>
    <property type="match status" value="1"/>
</dbReference>
<dbReference type="CDD" id="cd08514">
    <property type="entry name" value="PBP2_AppA_like"/>
    <property type="match status" value="1"/>
</dbReference>
<dbReference type="GO" id="GO:0015833">
    <property type="term" value="P:peptide transport"/>
    <property type="evidence" value="ECO:0007669"/>
    <property type="project" value="TreeGrafter"/>
</dbReference>
<dbReference type="GO" id="GO:0042597">
    <property type="term" value="C:periplasmic space"/>
    <property type="evidence" value="ECO:0007669"/>
    <property type="project" value="UniProtKB-ARBA"/>
</dbReference>